<proteinExistence type="inferred from homology"/>
<evidence type="ECO:0000256" key="7">
    <source>
        <dbReference type="ARBA" id="ARBA00022605"/>
    </source>
</evidence>
<evidence type="ECO:0000256" key="12">
    <source>
        <dbReference type="ARBA" id="ARBA00048798"/>
    </source>
</evidence>
<dbReference type="EC" id="2.6.1.42" evidence="14"/>
<evidence type="ECO:0000256" key="13">
    <source>
        <dbReference type="ARBA" id="ARBA00049229"/>
    </source>
</evidence>
<dbReference type="InterPro" id="IPR050571">
    <property type="entry name" value="Class-IV_PLP-Dep_Aminotrnsfr"/>
</dbReference>
<keyword evidence="10 14" id="KW-0100">Branched-chain amino acid biosynthesis</keyword>
<comment type="function">
    <text evidence="14">Acts on leucine, isoleucine and valine.</text>
</comment>
<gene>
    <name evidence="14" type="primary">ilvE</name>
    <name evidence="15" type="ORF">ACFFRE_07875</name>
</gene>
<comment type="pathway">
    <text evidence="2 14">Amino-acid biosynthesis; L-isoleucine biosynthesis; L-isoleucine from 2-oxobutanoate: step 4/4.</text>
</comment>
<dbReference type="NCBIfam" id="NF005146">
    <property type="entry name" value="PRK06606.1"/>
    <property type="match status" value="1"/>
</dbReference>
<protein>
    <recommendedName>
        <fullName evidence="14">Branched-chain-amino-acid aminotransferase</fullName>
        <shortName evidence="14">BCAT</shortName>
        <ecNumber evidence="14">2.6.1.42</ecNumber>
    </recommendedName>
</protein>
<name>A0ABV6C2Z0_9ACTN</name>
<keyword evidence="6 14" id="KW-0032">Aminotransferase</keyword>
<dbReference type="Proteomes" id="UP001589788">
    <property type="component" value="Unassembled WGS sequence"/>
</dbReference>
<dbReference type="CDD" id="cd01557">
    <property type="entry name" value="BCAT_beta_family"/>
    <property type="match status" value="1"/>
</dbReference>
<comment type="catalytic activity">
    <reaction evidence="13 14">
        <text>L-leucine + 2-oxoglutarate = 4-methyl-2-oxopentanoate + L-glutamate</text>
        <dbReference type="Rhea" id="RHEA:18321"/>
        <dbReference type="ChEBI" id="CHEBI:16810"/>
        <dbReference type="ChEBI" id="CHEBI:17865"/>
        <dbReference type="ChEBI" id="CHEBI:29985"/>
        <dbReference type="ChEBI" id="CHEBI:57427"/>
        <dbReference type="EC" id="2.6.1.42"/>
    </reaction>
</comment>
<evidence type="ECO:0000256" key="3">
    <source>
        <dbReference type="ARBA" id="ARBA00004931"/>
    </source>
</evidence>
<evidence type="ECO:0000313" key="16">
    <source>
        <dbReference type="Proteomes" id="UP001589788"/>
    </source>
</evidence>
<dbReference type="Gene3D" id="3.30.470.10">
    <property type="match status" value="1"/>
</dbReference>
<comment type="cofactor">
    <cofactor evidence="1 14">
        <name>pyridoxal 5'-phosphate</name>
        <dbReference type="ChEBI" id="CHEBI:597326"/>
    </cofactor>
</comment>
<dbReference type="InterPro" id="IPR001544">
    <property type="entry name" value="Aminotrans_IV"/>
</dbReference>
<evidence type="ECO:0000256" key="10">
    <source>
        <dbReference type="ARBA" id="ARBA00023304"/>
    </source>
</evidence>
<evidence type="ECO:0000256" key="14">
    <source>
        <dbReference type="RuleBase" id="RU364094"/>
    </source>
</evidence>
<dbReference type="InterPro" id="IPR043132">
    <property type="entry name" value="BCAT-like_C"/>
</dbReference>
<comment type="catalytic activity">
    <reaction evidence="12 14">
        <text>L-isoleucine + 2-oxoglutarate = (S)-3-methyl-2-oxopentanoate + L-glutamate</text>
        <dbReference type="Rhea" id="RHEA:24801"/>
        <dbReference type="ChEBI" id="CHEBI:16810"/>
        <dbReference type="ChEBI" id="CHEBI:29985"/>
        <dbReference type="ChEBI" id="CHEBI:35146"/>
        <dbReference type="ChEBI" id="CHEBI:58045"/>
        <dbReference type="EC" id="2.6.1.42"/>
    </reaction>
</comment>
<evidence type="ECO:0000256" key="8">
    <source>
        <dbReference type="ARBA" id="ARBA00022679"/>
    </source>
</evidence>
<evidence type="ECO:0000256" key="4">
    <source>
        <dbReference type="ARBA" id="ARBA00005072"/>
    </source>
</evidence>
<comment type="pathway">
    <text evidence="4 14">Amino-acid biosynthesis; L-leucine biosynthesis; L-leucine from 3-methyl-2-oxobutanoate: step 4/4.</text>
</comment>
<dbReference type="GO" id="GO:0004084">
    <property type="term" value="F:branched-chain-amino-acid transaminase activity"/>
    <property type="evidence" value="ECO:0007669"/>
    <property type="project" value="UniProtKB-EC"/>
</dbReference>
<dbReference type="InterPro" id="IPR005785">
    <property type="entry name" value="B_amino_transI"/>
</dbReference>
<dbReference type="EMBL" id="JBHLYQ010000068">
    <property type="protein sequence ID" value="MFC0082065.1"/>
    <property type="molecule type" value="Genomic_DNA"/>
</dbReference>
<keyword evidence="9 14" id="KW-0663">Pyridoxal phosphate</keyword>
<dbReference type="NCBIfam" id="TIGR01122">
    <property type="entry name" value="ilvE_I"/>
    <property type="match status" value="1"/>
</dbReference>
<dbReference type="Pfam" id="PF01063">
    <property type="entry name" value="Aminotran_4"/>
    <property type="match status" value="1"/>
</dbReference>
<evidence type="ECO:0000256" key="1">
    <source>
        <dbReference type="ARBA" id="ARBA00001933"/>
    </source>
</evidence>
<keyword evidence="7 14" id="KW-0028">Amino-acid biosynthesis</keyword>
<evidence type="ECO:0000256" key="6">
    <source>
        <dbReference type="ARBA" id="ARBA00022576"/>
    </source>
</evidence>
<evidence type="ECO:0000313" key="15">
    <source>
        <dbReference type="EMBL" id="MFC0082065.1"/>
    </source>
</evidence>
<dbReference type="PANTHER" id="PTHR42743:SF11">
    <property type="entry name" value="AMINODEOXYCHORISMATE LYASE"/>
    <property type="match status" value="1"/>
</dbReference>
<comment type="caution">
    <text evidence="15">The sequence shown here is derived from an EMBL/GenBank/DDBJ whole genome shotgun (WGS) entry which is preliminary data.</text>
</comment>
<dbReference type="Gene3D" id="3.20.10.10">
    <property type="entry name" value="D-amino Acid Aminotransferase, subunit A, domain 2"/>
    <property type="match status" value="1"/>
</dbReference>
<dbReference type="InterPro" id="IPR033939">
    <property type="entry name" value="BCAT_family"/>
</dbReference>
<comment type="similarity">
    <text evidence="5 14">Belongs to the class-IV pyridoxal-phosphate-dependent aminotransferase family.</text>
</comment>
<dbReference type="SUPFAM" id="SSF56752">
    <property type="entry name" value="D-aminoacid aminotransferase-like PLP-dependent enzymes"/>
    <property type="match status" value="1"/>
</dbReference>
<reference evidence="15 16" key="1">
    <citation type="submission" date="2024-09" db="EMBL/GenBank/DDBJ databases">
        <authorList>
            <person name="Sun Q."/>
            <person name="Mori K."/>
        </authorList>
    </citation>
    <scope>NUCLEOTIDE SEQUENCE [LARGE SCALE GENOMIC DNA]</scope>
    <source>
        <strain evidence="15 16">JCM 15389</strain>
    </source>
</reference>
<organism evidence="15 16">
    <name type="scientific">Aciditerrimonas ferrireducens</name>
    <dbReference type="NCBI Taxonomy" id="667306"/>
    <lineage>
        <taxon>Bacteria</taxon>
        <taxon>Bacillati</taxon>
        <taxon>Actinomycetota</taxon>
        <taxon>Acidimicrobiia</taxon>
        <taxon>Acidimicrobiales</taxon>
        <taxon>Acidimicrobiaceae</taxon>
        <taxon>Aciditerrimonas</taxon>
    </lineage>
</organism>
<comment type="pathway">
    <text evidence="3 14">Amino-acid biosynthesis; L-valine biosynthesis; L-valine from pyruvate: step 4/4.</text>
</comment>
<sequence>MPITPTKQVWMDGELVPWAEATVHVLTHSLHYGTGVFEGIRAYPTPQGVAVFRLKEHMERLLASARILMMEVPYGRDELVAAAKDVVRVNGLDEGCYLRPLVFLGDGEMGLNPLPCRVRVAIAAWPWGTYLGEEGLARGVRLKVSSWRRHDPNAMPTAAKGTGMYLNSALAKIEALKAGYDEALLLAPDGRVSECTGENVFVVRDGRLLTPPTSAAGALPGITQDAVETLARDLGIDVVHQDLVRTDLYLADEAFLTGTAAELVPIREVDDRLVGDGRPGPITTELQRTYFATVRGELDRYKDWLDHVQ</sequence>
<dbReference type="RefSeq" id="WP_377789485.1">
    <property type="nucleotide sequence ID" value="NZ_JBHLYQ010000068.1"/>
</dbReference>
<evidence type="ECO:0000256" key="5">
    <source>
        <dbReference type="ARBA" id="ARBA00009320"/>
    </source>
</evidence>
<keyword evidence="16" id="KW-1185">Reference proteome</keyword>
<comment type="catalytic activity">
    <reaction evidence="11 14">
        <text>L-valine + 2-oxoglutarate = 3-methyl-2-oxobutanoate + L-glutamate</text>
        <dbReference type="Rhea" id="RHEA:24813"/>
        <dbReference type="ChEBI" id="CHEBI:11851"/>
        <dbReference type="ChEBI" id="CHEBI:16810"/>
        <dbReference type="ChEBI" id="CHEBI:29985"/>
        <dbReference type="ChEBI" id="CHEBI:57762"/>
        <dbReference type="EC" id="2.6.1.42"/>
    </reaction>
</comment>
<dbReference type="InterPro" id="IPR043131">
    <property type="entry name" value="BCAT-like_N"/>
</dbReference>
<evidence type="ECO:0000256" key="2">
    <source>
        <dbReference type="ARBA" id="ARBA00004824"/>
    </source>
</evidence>
<evidence type="ECO:0000256" key="9">
    <source>
        <dbReference type="ARBA" id="ARBA00022898"/>
    </source>
</evidence>
<keyword evidence="8 14" id="KW-0808">Transferase</keyword>
<dbReference type="PANTHER" id="PTHR42743">
    <property type="entry name" value="AMINO-ACID AMINOTRANSFERASE"/>
    <property type="match status" value="1"/>
</dbReference>
<evidence type="ECO:0000256" key="11">
    <source>
        <dbReference type="ARBA" id="ARBA00048212"/>
    </source>
</evidence>
<accession>A0ABV6C2Z0</accession>
<dbReference type="InterPro" id="IPR036038">
    <property type="entry name" value="Aminotransferase-like"/>
</dbReference>